<gene>
    <name evidence="1" type="ORF">F4X14_13980</name>
</gene>
<name>A0A6B1D8Z3_9CHLR</name>
<dbReference type="Gene3D" id="2.60.120.620">
    <property type="entry name" value="q2cbj1_9rhob like domain"/>
    <property type="match status" value="1"/>
</dbReference>
<dbReference type="AlphaFoldDB" id="A0A6B1D8Z3"/>
<dbReference type="EMBL" id="VXMH01000071">
    <property type="protein sequence ID" value="MYC96066.1"/>
    <property type="molecule type" value="Genomic_DNA"/>
</dbReference>
<keyword evidence="1" id="KW-0223">Dioxygenase</keyword>
<reference evidence="1" key="1">
    <citation type="submission" date="2019-09" db="EMBL/GenBank/DDBJ databases">
        <title>Characterisation of the sponge microbiome using genome-centric metagenomics.</title>
        <authorList>
            <person name="Engelberts J.P."/>
            <person name="Robbins S.J."/>
            <person name="De Goeij J.M."/>
            <person name="Aranda M."/>
            <person name="Bell S.C."/>
            <person name="Webster N.S."/>
        </authorList>
    </citation>
    <scope>NUCLEOTIDE SEQUENCE</scope>
    <source>
        <strain evidence="1">SB0661_bin_32</strain>
    </source>
</reference>
<proteinExistence type="predicted"/>
<dbReference type="PANTHER" id="PTHR20883:SF14">
    <property type="entry name" value="PHYTANOYL-COA DIOXYGENASE"/>
    <property type="match status" value="1"/>
</dbReference>
<protein>
    <submittedName>
        <fullName evidence="1">Phytanoyl-CoA dioxygenase family protein</fullName>
    </submittedName>
</protein>
<organism evidence="1">
    <name type="scientific">Caldilineaceae bacterium SB0661_bin_32</name>
    <dbReference type="NCBI Taxonomy" id="2605255"/>
    <lineage>
        <taxon>Bacteria</taxon>
        <taxon>Bacillati</taxon>
        <taxon>Chloroflexota</taxon>
        <taxon>Caldilineae</taxon>
        <taxon>Caldilineales</taxon>
        <taxon>Caldilineaceae</taxon>
    </lineage>
</organism>
<evidence type="ECO:0000313" key="1">
    <source>
        <dbReference type="EMBL" id="MYC96066.1"/>
    </source>
</evidence>
<dbReference type="GO" id="GO:0005506">
    <property type="term" value="F:iron ion binding"/>
    <property type="evidence" value="ECO:0007669"/>
    <property type="project" value="UniProtKB-ARBA"/>
</dbReference>
<comment type="caution">
    <text evidence="1">The sequence shown here is derived from an EMBL/GenBank/DDBJ whole genome shotgun (WGS) entry which is preliminary data.</text>
</comment>
<dbReference type="SUPFAM" id="SSF51197">
    <property type="entry name" value="Clavaminate synthase-like"/>
    <property type="match status" value="1"/>
</dbReference>
<keyword evidence="1" id="KW-0560">Oxidoreductase</keyword>
<dbReference type="Pfam" id="PF05721">
    <property type="entry name" value="PhyH"/>
    <property type="match status" value="1"/>
</dbReference>
<dbReference type="PANTHER" id="PTHR20883">
    <property type="entry name" value="PHYTANOYL-COA DIOXYGENASE DOMAIN CONTAINING 1"/>
    <property type="match status" value="1"/>
</dbReference>
<dbReference type="GO" id="GO:0016706">
    <property type="term" value="F:2-oxoglutarate-dependent dioxygenase activity"/>
    <property type="evidence" value="ECO:0007669"/>
    <property type="project" value="UniProtKB-ARBA"/>
</dbReference>
<accession>A0A6B1D8Z3</accession>
<dbReference type="InterPro" id="IPR008775">
    <property type="entry name" value="Phytyl_CoA_dOase-like"/>
</dbReference>
<sequence length="318" mass="35494">MAENPAAQEQEAGYAAPKANGLAEEQIRQFKEEGFLIVRRMLPLDALQPLIDELTQKVDVTIREAVRQGQLDAKATFEDAPFANRLALASAACTDRNWLWESYFSRGKPISPGMFQLRTSPALLDATESLIGPEILAHPQFALRPKMPDLDLMDIPWHQDLAYLIPDEAGETLVVNFWIPLVSATEENGCMQVIPGSHLKGLIAHDLWIETPGHKGSKGIADADLPASSIVTCEVDPGDVLITMERLVHRSIPNRSQTVRWSVDTRYSRIGLPTGRSKVPGFVARSRQHPEKVALTHYDWLYTLSEAGLDRWLQPLQY</sequence>